<evidence type="ECO:0000256" key="1">
    <source>
        <dbReference type="SAM" id="MobiDB-lite"/>
    </source>
</evidence>
<evidence type="ECO:0000313" key="4">
    <source>
        <dbReference type="Proteomes" id="UP001501570"/>
    </source>
</evidence>
<dbReference type="Proteomes" id="UP001501570">
    <property type="component" value="Unassembled WGS sequence"/>
</dbReference>
<feature type="compositionally biased region" description="Low complexity" evidence="1">
    <location>
        <begin position="155"/>
        <end position="171"/>
    </location>
</feature>
<comment type="caution">
    <text evidence="3">The sequence shown here is derived from an EMBL/GenBank/DDBJ whole genome shotgun (WGS) entry which is preliminary data.</text>
</comment>
<sequence>MSAVHNLPVRILLRTAAGLLAVATAGIVGLSTGSPAAWADSAPSLTVSPSHGTATTPLTLVYRQSAILPNHPEFRLCDSIVVVTMLWDGDVIGDAPAVLDGDFCVATVHTTPPSNPGYDKPGAHTLSTRGNSASVATVTATFTIDASPVKTTGNPAPTHAPTKAATRPTAASGPGTADRSKPAPTTRTATPVVHASAPAAAKTTTATRPQVSSSGTLTPPAVTSPAVTSPAGIAAGGPGTASLRAVALRSADGGSATLWVFGVLGVLVLGGAAVFGQSRWRRRRGTRPAE</sequence>
<feature type="transmembrane region" description="Helical" evidence="2">
    <location>
        <begin position="256"/>
        <end position="275"/>
    </location>
</feature>
<proteinExistence type="predicted"/>
<reference evidence="4" key="1">
    <citation type="journal article" date="2019" name="Int. J. Syst. Evol. Microbiol.">
        <title>The Global Catalogue of Microorganisms (GCM) 10K type strain sequencing project: providing services to taxonomists for standard genome sequencing and annotation.</title>
        <authorList>
            <consortium name="The Broad Institute Genomics Platform"/>
            <consortium name="The Broad Institute Genome Sequencing Center for Infectious Disease"/>
            <person name="Wu L."/>
            <person name="Ma J."/>
        </authorList>
    </citation>
    <scope>NUCLEOTIDE SEQUENCE [LARGE SCALE GENOMIC DNA]</scope>
    <source>
        <strain evidence="4">JCM 18304</strain>
    </source>
</reference>
<keyword evidence="2" id="KW-0812">Transmembrane</keyword>
<evidence type="ECO:0000256" key="2">
    <source>
        <dbReference type="SAM" id="Phobius"/>
    </source>
</evidence>
<dbReference type="EMBL" id="BAABJQ010000012">
    <property type="protein sequence ID" value="GAA5189630.1"/>
    <property type="molecule type" value="Genomic_DNA"/>
</dbReference>
<keyword evidence="2" id="KW-1133">Transmembrane helix</keyword>
<feature type="region of interest" description="Disordered" evidence="1">
    <location>
        <begin position="148"/>
        <end position="224"/>
    </location>
</feature>
<dbReference type="InterPro" id="IPR006311">
    <property type="entry name" value="TAT_signal"/>
</dbReference>
<evidence type="ECO:0000313" key="3">
    <source>
        <dbReference type="EMBL" id="GAA5189630.1"/>
    </source>
</evidence>
<feature type="compositionally biased region" description="Polar residues" evidence="1">
    <location>
        <begin position="208"/>
        <end position="217"/>
    </location>
</feature>
<gene>
    <name evidence="3" type="ORF">GCM10023322_42850</name>
</gene>
<keyword evidence="2" id="KW-0472">Membrane</keyword>
<protein>
    <submittedName>
        <fullName evidence="3">Uncharacterized protein</fullName>
    </submittedName>
</protein>
<name>A0ABP9S2A0_9ACTN</name>
<dbReference type="PROSITE" id="PS51318">
    <property type="entry name" value="TAT"/>
    <property type="match status" value="1"/>
</dbReference>
<keyword evidence="4" id="KW-1185">Reference proteome</keyword>
<organism evidence="3 4">
    <name type="scientific">Rugosimonospora acidiphila</name>
    <dbReference type="NCBI Taxonomy" id="556531"/>
    <lineage>
        <taxon>Bacteria</taxon>
        <taxon>Bacillati</taxon>
        <taxon>Actinomycetota</taxon>
        <taxon>Actinomycetes</taxon>
        <taxon>Micromonosporales</taxon>
        <taxon>Micromonosporaceae</taxon>
        <taxon>Rugosimonospora</taxon>
    </lineage>
</organism>
<accession>A0ABP9S2A0</accession>
<feature type="compositionally biased region" description="Low complexity" evidence="1">
    <location>
        <begin position="182"/>
        <end position="207"/>
    </location>
</feature>